<dbReference type="InterPro" id="IPR010620">
    <property type="entry name" value="SBBP_repeat"/>
</dbReference>
<feature type="signal peptide" evidence="1">
    <location>
        <begin position="1"/>
        <end position="24"/>
    </location>
</feature>
<feature type="chain" id="PRO_5030517957" description="DUF7948 domain-containing protein" evidence="1">
    <location>
        <begin position="25"/>
        <end position="710"/>
    </location>
</feature>
<name>A0A7W8MTV3_9BACT</name>
<dbReference type="EMBL" id="JACHDY010000007">
    <property type="protein sequence ID" value="MBB5319255.1"/>
    <property type="molecule type" value="Genomic_DNA"/>
</dbReference>
<keyword evidence="1" id="KW-0732">Signal</keyword>
<dbReference type="PANTHER" id="PTHR35580">
    <property type="entry name" value="CELL SURFACE GLYCOPROTEIN (S-LAYER PROTEIN)-LIKE PROTEIN"/>
    <property type="match status" value="1"/>
</dbReference>
<comment type="caution">
    <text evidence="3">The sequence shown here is derived from an EMBL/GenBank/DDBJ whole genome shotgun (WGS) entry which is preliminary data.</text>
</comment>
<dbReference type="InterPro" id="IPR052918">
    <property type="entry name" value="Motility_Chemotaxis_Reg"/>
</dbReference>
<dbReference type="Pfam" id="PF25778">
    <property type="entry name" value="DUF7948"/>
    <property type="match status" value="1"/>
</dbReference>
<accession>A0A7W8MTV3</accession>
<dbReference type="AlphaFoldDB" id="A0A7W8MTV3"/>
<protein>
    <recommendedName>
        <fullName evidence="2">DUF7948 domain-containing protein</fullName>
    </recommendedName>
</protein>
<evidence type="ECO:0000313" key="3">
    <source>
        <dbReference type="EMBL" id="MBB5319255.1"/>
    </source>
</evidence>
<evidence type="ECO:0000313" key="4">
    <source>
        <dbReference type="Proteomes" id="UP000568106"/>
    </source>
</evidence>
<sequence>MAHISLLPLAVTATLLVVAPAVQTQTRPNIQPTTQTPKGVEVQLSSAKTALVFEPNRGQAASDFQWIGRGAGFRLGITSDGATLEFGEHAAAKPARPLFPSASQLRKLQTKPKSAQSTLVKLHLSGSSGWKPMGTKPTGGISNYFIGKMPAGWHTDIPQYEQVKVPSVYKGVDLIFHGDESVLEYDFVLAPGADPRQIQLQFEGAATLEVDKGNGDLVLAMANKTELRHAQPKIYQEVGGKRVPVKGGFRILKGDTAGFTVEKYDPKQPLVIDPTISFVTFLGGSDTDTASAVAVDGLGDTYVTGQTYSGNFNVVGGIIQGSRSGDSDAFVTKLGTHGNILFSTYLGGGDNDAGNGIAVDASGVYVGGQTRSDDFPLRQPFQFEKKGDATVFVTKLSPSGNRLVYSTYLGGSNGENGGAIAIDASQSAYVAGFTTSTDFPVVNGYEYYPGGAVSGFVSKIAPNGASLMYSTYLGGSDVDSISAIAVDSSLSAYVTGESVSHDFPYAGYQSTMFGGSPSAFLTKLSPAGDSLLYSTSLSLETTIGTGVSLDPAGNAYVAGTFCSPCSESAADFAFVSKTSPEGKLLYLKYLSGTDGSSDGQAIATDAGGETWVVGNTSSTTFPGAPPITPNPTAGFLVKLDKDGNGPLYTVFLGAQINGVAVIKPKERIVELPTYPTIYTAGTRFTGGMGLSNEDAFVVKLDETPVIVNAP</sequence>
<dbReference type="Pfam" id="PF06739">
    <property type="entry name" value="SBBP"/>
    <property type="match status" value="2"/>
</dbReference>
<keyword evidence="4" id="KW-1185">Reference proteome</keyword>
<dbReference type="Proteomes" id="UP000568106">
    <property type="component" value="Unassembled WGS sequence"/>
</dbReference>
<evidence type="ECO:0000259" key="2">
    <source>
        <dbReference type="Pfam" id="PF25778"/>
    </source>
</evidence>
<dbReference type="InterPro" id="IPR057708">
    <property type="entry name" value="DUF7948"/>
</dbReference>
<proteinExistence type="predicted"/>
<evidence type="ECO:0000256" key="1">
    <source>
        <dbReference type="SAM" id="SignalP"/>
    </source>
</evidence>
<dbReference type="PANTHER" id="PTHR35580:SF1">
    <property type="entry name" value="PHYTASE-LIKE DOMAIN-CONTAINING PROTEIN"/>
    <property type="match status" value="1"/>
</dbReference>
<feature type="domain" description="DUF7948" evidence="2">
    <location>
        <begin position="53"/>
        <end position="275"/>
    </location>
</feature>
<organism evidence="3 4">
    <name type="scientific">Tunturiibacter empetritectus</name>
    <dbReference type="NCBI Taxonomy" id="3069691"/>
    <lineage>
        <taxon>Bacteria</taxon>
        <taxon>Pseudomonadati</taxon>
        <taxon>Acidobacteriota</taxon>
        <taxon>Terriglobia</taxon>
        <taxon>Terriglobales</taxon>
        <taxon>Acidobacteriaceae</taxon>
        <taxon>Tunturiibacter</taxon>
    </lineage>
</organism>
<gene>
    <name evidence="3" type="ORF">HDF09_003961</name>
</gene>
<reference evidence="3" key="1">
    <citation type="submission" date="2020-08" db="EMBL/GenBank/DDBJ databases">
        <title>Genomic Encyclopedia of Type Strains, Phase IV (KMG-V): Genome sequencing to study the core and pangenomes of soil and plant-associated prokaryotes.</title>
        <authorList>
            <person name="Whitman W."/>
        </authorList>
    </citation>
    <scope>NUCLEOTIDE SEQUENCE [LARGE SCALE GENOMIC DNA]</scope>
    <source>
        <strain evidence="3">M8UP27</strain>
    </source>
</reference>